<protein>
    <submittedName>
        <fullName evidence="2">Uncharacterized protein</fullName>
    </submittedName>
</protein>
<evidence type="ECO:0000256" key="1">
    <source>
        <dbReference type="SAM" id="MobiDB-lite"/>
    </source>
</evidence>
<keyword evidence="3" id="KW-1185">Reference proteome</keyword>
<name>A0A261XTY9_9FUNG</name>
<evidence type="ECO:0000313" key="3">
    <source>
        <dbReference type="Proteomes" id="UP000242875"/>
    </source>
</evidence>
<gene>
    <name evidence="2" type="ORF">BZG36_05167</name>
</gene>
<dbReference type="OrthoDB" id="2349883at2759"/>
<dbReference type="Proteomes" id="UP000242875">
    <property type="component" value="Unassembled WGS sequence"/>
</dbReference>
<reference evidence="2 3" key="1">
    <citation type="journal article" date="2017" name="Mycologia">
        <title>Bifiguratus adelaidae, gen. et sp. nov., a new member of Mucoromycotina in endophytic and soil-dwelling habitats.</title>
        <authorList>
            <person name="Torres-Cruz T.J."/>
            <person name="Billingsley Tobias T.L."/>
            <person name="Almatruk M."/>
            <person name="Hesse C."/>
            <person name="Kuske C.R."/>
            <person name="Desiro A."/>
            <person name="Benucci G.M."/>
            <person name="Bonito G."/>
            <person name="Stajich J.E."/>
            <person name="Dunlap C."/>
            <person name="Arnold A.E."/>
            <person name="Porras-Alfaro A."/>
        </authorList>
    </citation>
    <scope>NUCLEOTIDE SEQUENCE [LARGE SCALE GENOMIC DNA]</scope>
    <source>
        <strain evidence="2 3">AZ0501</strain>
    </source>
</reference>
<organism evidence="2 3">
    <name type="scientific">Bifiguratus adelaidae</name>
    <dbReference type="NCBI Taxonomy" id="1938954"/>
    <lineage>
        <taxon>Eukaryota</taxon>
        <taxon>Fungi</taxon>
        <taxon>Fungi incertae sedis</taxon>
        <taxon>Mucoromycota</taxon>
        <taxon>Mucoromycotina</taxon>
        <taxon>Endogonomycetes</taxon>
        <taxon>Endogonales</taxon>
        <taxon>Endogonales incertae sedis</taxon>
        <taxon>Bifiguratus</taxon>
    </lineage>
</organism>
<dbReference type="AlphaFoldDB" id="A0A261XTY9"/>
<comment type="caution">
    <text evidence="2">The sequence shown here is derived from an EMBL/GenBank/DDBJ whole genome shotgun (WGS) entry which is preliminary data.</text>
</comment>
<evidence type="ECO:0000313" key="2">
    <source>
        <dbReference type="EMBL" id="OZJ01812.1"/>
    </source>
</evidence>
<proteinExistence type="predicted"/>
<dbReference type="EMBL" id="MVBO01000234">
    <property type="protein sequence ID" value="OZJ01812.1"/>
    <property type="molecule type" value="Genomic_DNA"/>
</dbReference>
<sequence length="402" mass="45448">MRPVAAYGRRWLSTGRKVYAVPFKLTSDKARNYIDMTASVHKHPVWSAFKILGSIFTRQPPTASDHAQHLNYRPAYLPMWLYDVACTGKATFKATALQDEEKGTLTSPVMGLGMNCYWPGHSWSPLTYLSIIGPGIPQEEDLVEFNDSLTQVDGVEGEIEVIPFSRDPVRDILPRLTRLPARHLTLDDPSFSIDPSTVRVDHFAAYPIYWPVYVAEFDGPGDSEGSERRTILMGAHSNDPFVCQWEPSHQGTSQWINNGQWFAIDMTKTGLGHTSILRQFEQRLRHDFIDTFPFSPDEASNQPATPQFDHPSVQPYLPNAPANKKYLEAMYAYRAHQTMLSGLEQMKDDVKTVGLAKGAVRMQDVATVRRELQQAIQQAKGHMEQCRPPWMSDDDAAHDITR</sequence>
<feature type="region of interest" description="Disordered" evidence="1">
    <location>
        <begin position="380"/>
        <end position="402"/>
    </location>
</feature>
<accession>A0A261XTY9</accession>